<accession>A0A7R7TDQ7</accession>
<evidence type="ECO:0000313" key="1">
    <source>
        <dbReference type="EMBL" id="BCP66257.1"/>
    </source>
</evidence>
<organism evidence="1 2">
    <name type="scientific">Thermus thermophilus</name>
    <dbReference type="NCBI Taxonomy" id="274"/>
    <lineage>
        <taxon>Bacteria</taxon>
        <taxon>Thermotogati</taxon>
        <taxon>Deinococcota</taxon>
        <taxon>Deinococci</taxon>
        <taxon>Thermales</taxon>
        <taxon>Thermaceae</taxon>
        <taxon>Thermus</taxon>
    </lineage>
</organism>
<reference evidence="2" key="1">
    <citation type="submission" date="2021-01" db="EMBL/GenBank/DDBJ databases">
        <title>Complete Genome Sequence of Thermus thermophilus Strain HB5018, Isolated from Mine Onsen Hot Spring.</title>
        <authorList>
            <person name="Miyazaki K."/>
            <person name="Moriya T."/>
            <person name="Nemoto N."/>
            <person name="Oshima T."/>
            <person name="Yura K."/>
            <person name="Bessho Y."/>
        </authorList>
    </citation>
    <scope>NUCLEOTIDE SEQUENCE [LARGE SCALE GENOMIC DNA]</scope>
    <source>
        <strain evidence="2">HB5018</strain>
    </source>
</reference>
<proteinExistence type="predicted"/>
<gene>
    <name evidence="1" type="ORF">TthHB5018_11910</name>
</gene>
<dbReference type="EMBL" id="AP024270">
    <property type="protein sequence ID" value="BCP66257.1"/>
    <property type="molecule type" value="Genomic_DNA"/>
</dbReference>
<evidence type="ECO:0000313" key="2">
    <source>
        <dbReference type="Proteomes" id="UP000596099"/>
    </source>
</evidence>
<protein>
    <recommendedName>
        <fullName evidence="3">Organic solvent tolerance-like N-terminal domain-containing protein</fullName>
    </recommendedName>
</protein>
<dbReference type="Proteomes" id="UP000596099">
    <property type="component" value="Chromosome"/>
</dbReference>
<dbReference type="AlphaFoldDB" id="A0A7R7TDQ7"/>
<sequence>MKPMKRLAWTLLLGLVGLALGARFATFSVEPFGAQRLDLDTGVTTLPQGGILTDNENGLRLKAAYIAYKEGSFVRAREVELLSEKERFVAASLEHDIPKQQALFQDLLFANADFQDLRADRALALFEEEVVVLKGRVQAKSPRLQAEALAVDLKAREALALGSFTYQEGKATLRGQGKDARLYLRFAGGKVQATTKLPAQAARLEAYAKRLP</sequence>
<name>A0A7R7TDQ7_THETH</name>
<evidence type="ECO:0008006" key="3">
    <source>
        <dbReference type="Google" id="ProtNLM"/>
    </source>
</evidence>